<keyword evidence="3" id="KW-0418">Kinase</keyword>
<sequence length="590" mass="64362">MSKLQEAQSGDSEITEAPARLLQHLVAMPDTSDASNSRPTVAAAALTSSESNMADDAEKEAIVLYDMASKQLVSRSLPSGFPSADEGDAEGAREHSFSNSGGAMMSNIAGHCPLCNQRITHTQSQYVVQNYFKMLQLLYRAVKSSRPAADYPSSEEADDSSMGESSEEDPKDFMAQAPEEIPLRRASGRASSGRSPTGGSSSSSGSNNPFVRAESELKDIPVGMLNNGYYERFFKESPQRLGAGSFGTVYHCEHVIDGVMLGDYAVKKVPVGDNRIWLRKVVREVKTLERIAAHPNIVSYKHSWLELHRSNEFCPYVPHLFILMSYCDGGSLADKIFGAPAEPLPTVEAVRLRRRGLLKLESGHGGDSNTNGSGSSQQQYNDPHRLSDGQIWQWFIDITRGLQHLHHLGVLHRDIKPTNILLTSDPDRAARMDGSHYTLNGGCKGLRAMVSDFGTAELAGGGGDASESHTGFTGTVEFTAPEVLRAAFLDPKSVAYDERCDMWSLGIVLYAMCYNRVPVYDSDPQKCAELIRDCHTALTGPSNHASRGDLPMMIQALTQPDPRRRPNCDDVLGQPLVKAIAEQVAHLAFN</sequence>
<feature type="region of interest" description="Disordered" evidence="8">
    <location>
        <begin position="1"/>
        <end position="43"/>
    </location>
</feature>
<proteinExistence type="inferred from homology"/>
<dbReference type="GO" id="GO:0005524">
    <property type="term" value="F:ATP binding"/>
    <property type="evidence" value="ECO:0007669"/>
    <property type="project" value="UniProtKB-UniRule"/>
</dbReference>
<comment type="similarity">
    <text evidence="6">Belongs to the protein kinase superfamily. Ser/Thr protein kinase family. GCN2 subfamily.</text>
</comment>
<reference evidence="10 11" key="1">
    <citation type="submission" date="2020-04" db="EMBL/GenBank/DDBJ databases">
        <title>Perkinsus chesapeaki whole genome sequence.</title>
        <authorList>
            <person name="Bogema D.R."/>
        </authorList>
    </citation>
    <scope>NUCLEOTIDE SEQUENCE [LARGE SCALE GENOMIC DNA]</scope>
    <source>
        <strain evidence="10">ATCC PRA-425</strain>
    </source>
</reference>
<gene>
    <name evidence="10" type="ORF">FOL47_000427</name>
</gene>
<feature type="compositionally biased region" description="Low complexity" evidence="8">
    <location>
        <begin position="367"/>
        <end position="381"/>
    </location>
</feature>
<evidence type="ECO:0000256" key="6">
    <source>
        <dbReference type="ARBA" id="ARBA00037982"/>
    </source>
</evidence>
<dbReference type="Gene3D" id="1.10.510.10">
    <property type="entry name" value="Transferase(Phosphotransferase) domain 1"/>
    <property type="match status" value="1"/>
</dbReference>
<evidence type="ECO:0000256" key="5">
    <source>
        <dbReference type="ARBA" id="ARBA00023193"/>
    </source>
</evidence>
<evidence type="ECO:0000313" key="11">
    <source>
        <dbReference type="Proteomes" id="UP000591131"/>
    </source>
</evidence>
<dbReference type="InterPro" id="IPR000719">
    <property type="entry name" value="Prot_kinase_dom"/>
</dbReference>
<dbReference type="EMBL" id="JAAPAO010000107">
    <property type="protein sequence ID" value="KAF4672512.1"/>
    <property type="molecule type" value="Genomic_DNA"/>
</dbReference>
<dbReference type="InterPro" id="IPR050339">
    <property type="entry name" value="CC_SR_Kinase"/>
</dbReference>
<accession>A0A7J6MLR3</accession>
<name>A0A7J6MLR3_PERCH</name>
<dbReference type="PANTHER" id="PTHR11042">
    <property type="entry name" value="EUKARYOTIC TRANSLATION INITIATION FACTOR 2-ALPHA KINASE EIF2-ALPHA KINASE -RELATED"/>
    <property type="match status" value="1"/>
</dbReference>
<dbReference type="GO" id="GO:0004672">
    <property type="term" value="F:protein kinase activity"/>
    <property type="evidence" value="ECO:0007669"/>
    <property type="project" value="InterPro"/>
</dbReference>
<dbReference type="AlphaFoldDB" id="A0A7J6MLR3"/>
<feature type="region of interest" description="Disordered" evidence="8">
    <location>
        <begin position="146"/>
        <end position="210"/>
    </location>
</feature>
<keyword evidence="2 7" id="KW-0547">Nucleotide-binding</keyword>
<dbReference type="PANTHER" id="PTHR11042:SF138">
    <property type="entry name" value="SERINE_THREONINE-PROTEIN KINASE IKS1-RELATED"/>
    <property type="match status" value="1"/>
</dbReference>
<keyword evidence="11" id="KW-1185">Reference proteome</keyword>
<dbReference type="PROSITE" id="PS00108">
    <property type="entry name" value="PROTEIN_KINASE_ST"/>
    <property type="match status" value="1"/>
</dbReference>
<dbReference type="GO" id="GO:0017148">
    <property type="term" value="P:negative regulation of translation"/>
    <property type="evidence" value="ECO:0007669"/>
    <property type="project" value="UniProtKB-KW"/>
</dbReference>
<dbReference type="Gene3D" id="3.30.200.20">
    <property type="entry name" value="Phosphorylase Kinase, domain 1"/>
    <property type="match status" value="1"/>
</dbReference>
<dbReference type="InterPro" id="IPR011009">
    <property type="entry name" value="Kinase-like_dom_sf"/>
</dbReference>
<feature type="compositionally biased region" description="Low complexity" evidence="8">
    <location>
        <begin position="184"/>
        <end position="206"/>
    </location>
</feature>
<dbReference type="GO" id="GO:0005634">
    <property type="term" value="C:nucleus"/>
    <property type="evidence" value="ECO:0007669"/>
    <property type="project" value="TreeGrafter"/>
</dbReference>
<feature type="compositionally biased region" description="Polar residues" evidence="8">
    <location>
        <begin position="1"/>
        <end position="12"/>
    </location>
</feature>
<dbReference type="Pfam" id="PF00069">
    <property type="entry name" value="Pkinase"/>
    <property type="match status" value="2"/>
</dbReference>
<evidence type="ECO:0000256" key="2">
    <source>
        <dbReference type="ARBA" id="ARBA00022741"/>
    </source>
</evidence>
<keyword evidence="4 7" id="KW-0067">ATP-binding</keyword>
<comment type="caution">
    <text evidence="10">The sequence shown here is derived from an EMBL/GenBank/DDBJ whole genome shotgun (WGS) entry which is preliminary data.</text>
</comment>
<feature type="region of interest" description="Disordered" evidence="8">
    <location>
        <begin position="78"/>
        <end position="98"/>
    </location>
</feature>
<evidence type="ECO:0000256" key="4">
    <source>
        <dbReference type="ARBA" id="ARBA00022840"/>
    </source>
</evidence>
<evidence type="ECO:0000256" key="1">
    <source>
        <dbReference type="ARBA" id="ARBA00022679"/>
    </source>
</evidence>
<feature type="binding site" evidence="7">
    <location>
        <position position="268"/>
    </location>
    <ligand>
        <name>ATP</name>
        <dbReference type="ChEBI" id="CHEBI:30616"/>
    </ligand>
</feature>
<dbReference type="GO" id="GO:0005737">
    <property type="term" value="C:cytoplasm"/>
    <property type="evidence" value="ECO:0007669"/>
    <property type="project" value="TreeGrafter"/>
</dbReference>
<dbReference type="OrthoDB" id="10249838at2759"/>
<dbReference type="Proteomes" id="UP000591131">
    <property type="component" value="Unassembled WGS sequence"/>
</dbReference>
<protein>
    <recommendedName>
        <fullName evidence="9">Protein kinase domain-containing protein</fullName>
    </recommendedName>
</protein>
<dbReference type="InterPro" id="IPR008271">
    <property type="entry name" value="Ser/Thr_kinase_AS"/>
</dbReference>
<evidence type="ECO:0000259" key="9">
    <source>
        <dbReference type="PROSITE" id="PS50011"/>
    </source>
</evidence>
<evidence type="ECO:0000256" key="7">
    <source>
        <dbReference type="PROSITE-ProRule" id="PRU10141"/>
    </source>
</evidence>
<dbReference type="SUPFAM" id="SSF56112">
    <property type="entry name" value="Protein kinase-like (PK-like)"/>
    <property type="match status" value="1"/>
</dbReference>
<feature type="region of interest" description="Disordered" evidence="8">
    <location>
        <begin position="361"/>
        <end position="382"/>
    </location>
</feature>
<evidence type="ECO:0000256" key="3">
    <source>
        <dbReference type="ARBA" id="ARBA00022777"/>
    </source>
</evidence>
<keyword evidence="5" id="KW-0652">Protein synthesis inhibitor</keyword>
<dbReference type="PROSITE" id="PS50011">
    <property type="entry name" value="PROTEIN_KINASE_DOM"/>
    <property type="match status" value="1"/>
</dbReference>
<organism evidence="10 11">
    <name type="scientific">Perkinsus chesapeaki</name>
    <name type="common">Clam parasite</name>
    <name type="synonym">Perkinsus andrewsi</name>
    <dbReference type="NCBI Taxonomy" id="330153"/>
    <lineage>
        <taxon>Eukaryota</taxon>
        <taxon>Sar</taxon>
        <taxon>Alveolata</taxon>
        <taxon>Perkinsozoa</taxon>
        <taxon>Perkinsea</taxon>
        <taxon>Perkinsida</taxon>
        <taxon>Perkinsidae</taxon>
        <taxon>Perkinsus</taxon>
    </lineage>
</organism>
<feature type="compositionally biased region" description="Acidic residues" evidence="8">
    <location>
        <begin position="153"/>
        <end position="170"/>
    </location>
</feature>
<evidence type="ECO:0000256" key="8">
    <source>
        <dbReference type="SAM" id="MobiDB-lite"/>
    </source>
</evidence>
<dbReference type="SMART" id="SM00220">
    <property type="entry name" value="S_TKc"/>
    <property type="match status" value="1"/>
</dbReference>
<keyword evidence="1" id="KW-0808">Transferase</keyword>
<evidence type="ECO:0000313" key="10">
    <source>
        <dbReference type="EMBL" id="KAF4672512.1"/>
    </source>
</evidence>
<dbReference type="InterPro" id="IPR017441">
    <property type="entry name" value="Protein_kinase_ATP_BS"/>
</dbReference>
<dbReference type="CDD" id="cd00180">
    <property type="entry name" value="PKc"/>
    <property type="match status" value="1"/>
</dbReference>
<feature type="domain" description="Protein kinase" evidence="9">
    <location>
        <begin position="235"/>
        <end position="577"/>
    </location>
</feature>
<dbReference type="PROSITE" id="PS00107">
    <property type="entry name" value="PROTEIN_KINASE_ATP"/>
    <property type="match status" value="1"/>
</dbReference>